<evidence type="ECO:0000313" key="2">
    <source>
        <dbReference type="EMBL" id="OUK05236.1"/>
    </source>
</evidence>
<dbReference type="Pfam" id="PF12961">
    <property type="entry name" value="DUF3850"/>
    <property type="match status" value="1"/>
</dbReference>
<gene>
    <name evidence="2" type="ORF">BZZ03_00530</name>
</gene>
<dbReference type="Gene3D" id="2.30.130.30">
    <property type="entry name" value="Hypothetical protein"/>
    <property type="match status" value="1"/>
</dbReference>
<protein>
    <recommendedName>
        <fullName evidence="1">DUF3850 domain-containing protein</fullName>
    </recommendedName>
</protein>
<reference evidence="2 3" key="1">
    <citation type="submission" date="2017-02" db="EMBL/GenBank/DDBJ databases">
        <authorList>
            <person name="Peterson S.W."/>
        </authorList>
    </citation>
    <scope>NUCLEOTIDE SEQUENCE [LARGE SCALE GENOMIC DNA]</scope>
    <source>
        <strain evidence="2">159469</strain>
    </source>
</reference>
<dbReference type="RefSeq" id="WP_086582004.1">
    <property type="nucleotide sequence ID" value="NZ_MUIZ01000001.1"/>
</dbReference>
<comment type="caution">
    <text evidence="2">The sequence shown here is derived from an EMBL/GenBank/DDBJ whole genome shotgun (WGS) entry which is preliminary data.</text>
</comment>
<dbReference type="Proteomes" id="UP000194606">
    <property type="component" value="Unassembled WGS sequence"/>
</dbReference>
<evidence type="ECO:0000259" key="1">
    <source>
        <dbReference type="Pfam" id="PF12961"/>
    </source>
</evidence>
<evidence type="ECO:0000313" key="3">
    <source>
        <dbReference type="Proteomes" id="UP000194606"/>
    </source>
</evidence>
<feature type="domain" description="DUF3850" evidence="1">
    <location>
        <begin position="3"/>
        <end position="46"/>
    </location>
</feature>
<sequence length="147" mass="17441">MKTHVLKQESKYFEQQESKEKEFEVRKNDRDYQVGDILELKRYHSKLSYLRAVEIICTDEVTLEPVKGKILKLREEDEADTIRVRVTWILNQFENTNKWKAALKYLMDASNEKADDTAEKISEVLEQYFHTNHLPDDYVVLGTEVVK</sequence>
<accession>A0A252CF87</accession>
<organism evidence="2 3">
    <name type="scientific">Lactococcus petauri</name>
    <dbReference type="NCBI Taxonomy" id="1940789"/>
    <lineage>
        <taxon>Bacteria</taxon>
        <taxon>Bacillati</taxon>
        <taxon>Bacillota</taxon>
        <taxon>Bacilli</taxon>
        <taxon>Lactobacillales</taxon>
        <taxon>Streptococcaceae</taxon>
        <taxon>Lactococcus</taxon>
    </lineage>
</organism>
<dbReference type="EMBL" id="MUIZ01000001">
    <property type="protein sequence ID" value="OUK05236.1"/>
    <property type="molecule type" value="Genomic_DNA"/>
</dbReference>
<dbReference type="InterPro" id="IPR015947">
    <property type="entry name" value="PUA-like_sf"/>
</dbReference>
<name>A0A252CF87_9LACT</name>
<dbReference type="InterPro" id="IPR039440">
    <property type="entry name" value="DUF3850"/>
</dbReference>
<proteinExistence type="predicted"/>
<dbReference type="SUPFAM" id="SSF88697">
    <property type="entry name" value="PUA domain-like"/>
    <property type="match status" value="1"/>
</dbReference>
<dbReference type="AlphaFoldDB" id="A0A252CF87"/>